<organism evidence="2 3">
    <name type="scientific">Nibribacter koreensis</name>
    <dbReference type="NCBI Taxonomy" id="1084519"/>
    <lineage>
        <taxon>Bacteria</taxon>
        <taxon>Pseudomonadati</taxon>
        <taxon>Bacteroidota</taxon>
        <taxon>Cytophagia</taxon>
        <taxon>Cytophagales</taxon>
        <taxon>Hymenobacteraceae</taxon>
        <taxon>Nibribacter</taxon>
    </lineage>
</organism>
<dbReference type="EMBL" id="BAABGX010000001">
    <property type="protein sequence ID" value="GAA4300372.1"/>
    <property type="molecule type" value="Genomic_DNA"/>
</dbReference>
<dbReference type="Proteomes" id="UP001501844">
    <property type="component" value="Unassembled WGS sequence"/>
</dbReference>
<dbReference type="InterPro" id="IPR037063">
    <property type="entry name" value="PHb_sf"/>
</dbReference>
<proteinExistence type="predicted"/>
<dbReference type="RefSeq" id="WP_345163169.1">
    <property type="nucleotide sequence ID" value="NZ_BAABGX010000001.1"/>
</dbReference>
<dbReference type="Pfam" id="PF08000">
    <property type="entry name" value="bPH_1"/>
    <property type="match status" value="1"/>
</dbReference>
<keyword evidence="3" id="KW-1185">Reference proteome</keyword>
<protein>
    <submittedName>
        <fullName evidence="2">PH domain-containing protein</fullName>
    </submittedName>
</protein>
<dbReference type="SUPFAM" id="SSF50729">
    <property type="entry name" value="PH domain-like"/>
    <property type="match status" value="1"/>
</dbReference>
<comment type="caution">
    <text evidence="2">The sequence shown here is derived from an EMBL/GenBank/DDBJ whole genome shotgun (WGS) entry which is preliminary data.</text>
</comment>
<evidence type="ECO:0000259" key="1">
    <source>
        <dbReference type="Pfam" id="PF08000"/>
    </source>
</evidence>
<sequence length="126" mass="14101">MGLFSAIMGNAGAVSKENLLKDYGKLLTEGEDIELGFKLLRDTFVFTTKRLILVDHQGLTGSKVEYLSISYKSISRFSVETSGTFELDAELKIWISSEANPSIRKKFNKSVNVYDVQNVLAHHVLK</sequence>
<dbReference type="InterPro" id="IPR012544">
    <property type="entry name" value="PHb"/>
</dbReference>
<evidence type="ECO:0000313" key="2">
    <source>
        <dbReference type="EMBL" id="GAA4300372.1"/>
    </source>
</evidence>
<name>A0ABP8FD25_9BACT</name>
<gene>
    <name evidence="2" type="ORF">GCM10023183_10550</name>
</gene>
<accession>A0ABP8FD25</accession>
<reference evidence="3" key="1">
    <citation type="journal article" date="2019" name="Int. J. Syst. Evol. Microbiol.">
        <title>The Global Catalogue of Microorganisms (GCM) 10K type strain sequencing project: providing services to taxonomists for standard genome sequencing and annotation.</title>
        <authorList>
            <consortium name="The Broad Institute Genomics Platform"/>
            <consortium name="The Broad Institute Genome Sequencing Center for Infectious Disease"/>
            <person name="Wu L."/>
            <person name="Ma J."/>
        </authorList>
    </citation>
    <scope>NUCLEOTIDE SEQUENCE [LARGE SCALE GENOMIC DNA]</scope>
    <source>
        <strain evidence="3">JCM 17917</strain>
    </source>
</reference>
<dbReference type="Gene3D" id="2.30.29.50">
    <property type="entry name" value="Bacterial Pleckstrin homology domain"/>
    <property type="match status" value="1"/>
</dbReference>
<dbReference type="PANTHER" id="PTHR35796">
    <property type="entry name" value="HYPOTHETICAL CYTOSOLIC PROTEIN"/>
    <property type="match status" value="1"/>
</dbReference>
<feature type="domain" description="Bacterial Pleckstrin homology" evidence="1">
    <location>
        <begin position="2"/>
        <end position="124"/>
    </location>
</feature>
<dbReference type="CDD" id="cd13225">
    <property type="entry name" value="PH-like_bacteria"/>
    <property type="match status" value="1"/>
</dbReference>
<dbReference type="PANTHER" id="PTHR35796:SF3">
    <property type="entry name" value="BHLH DOMAIN-CONTAINING PROTEIN"/>
    <property type="match status" value="1"/>
</dbReference>
<evidence type="ECO:0000313" key="3">
    <source>
        <dbReference type="Proteomes" id="UP001501844"/>
    </source>
</evidence>